<evidence type="ECO:0000256" key="4">
    <source>
        <dbReference type="ARBA" id="ARBA00022490"/>
    </source>
</evidence>
<evidence type="ECO:0000256" key="1">
    <source>
        <dbReference type="ARBA" id="ARBA00004496"/>
    </source>
</evidence>
<dbReference type="RefSeq" id="WP_168660928.1">
    <property type="nucleotide sequence ID" value="NZ_CP051180.1"/>
</dbReference>
<dbReference type="KEGG" id="fes:HER31_12645"/>
<keyword evidence="7" id="KW-0717">Septation</keyword>
<comment type="subunit">
    <text evidence="10">Homodimer. Interacts with FtsZ.</text>
</comment>
<evidence type="ECO:0000256" key="6">
    <source>
        <dbReference type="ARBA" id="ARBA00023054"/>
    </source>
</evidence>
<keyword evidence="4" id="KW-0963">Cytoplasm</keyword>
<dbReference type="Gene3D" id="1.20.5.50">
    <property type="match status" value="1"/>
</dbReference>
<keyword evidence="8" id="KW-0131">Cell cycle</keyword>
<evidence type="ECO:0000256" key="10">
    <source>
        <dbReference type="ARBA" id="ARBA00026068"/>
    </source>
</evidence>
<dbReference type="PANTHER" id="PTHR34981:SF1">
    <property type="entry name" value="CELL DIVISION PROTEIN ZAPA"/>
    <property type="match status" value="1"/>
</dbReference>
<dbReference type="GO" id="GO:0032153">
    <property type="term" value="C:cell division site"/>
    <property type="evidence" value="ECO:0007669"/>
    <property type="project" value="TreeGrafter"/>
</dbReference>
<dbReference type="GO" id="GO:0043093">
    <property type="term" value="P:FtsZ-dependent cytokinesis"/>
    <property type="evidence" value="ECO:0007669"/>
    <property type="project" value="TreeGrafter"/>
</dbReference>
<accession>A0A6H1UGB2</accession>
<proteinExistence type="inferred from homology"/>
<evidence type="ECO:0000313" key="14">
    <source>
        <dbReference type="Proteomes" id="UP000501602"/>
    </source>
</evidence>
<dbReference type="AlphaFoldDB" id="A0A6H1UGB2"/>
<dbReference type="InterPro" id="IPR007838">
    <property type="entry name" value="Cell_div_ZapA-like"/>
</dbReference>
<organism evidence="13 14">
    <name type="scientific">Ferrimonas lipolytica</name>
    <dbReference type="NCBI Taxonomy" id="2724191"/>
    <lineage>
        <taxon>Bacteria</taxon>
        <taxon>Pseudomonadati</taxon>
        <taxon>Pseudomonadota</taxon>
        <taxon>Gammaproteobacteria</taxon>
        <taxon>Alteromonadales</taxon>
        <taxon>Ferrimonadaceae</taxon>
        <taxon>Ferrimonas</taxon>
    </lineage>
</organism>
<evidence type="ECO:0000256" key="12">
    <source>
        <dbReference type="SAM" id="Coils"/>
    </source>
</evidence>
<dbReference type="GO" id="GO:0030428">
    <property type="term" value="C:cell septum"/>
    <property type="evidence" value="ECO:0007669"/>
    <property type="project" value="TreeGrafter"/>
</dbReference>
<evidence type="ECO:0000256" key="9">
    <source>
        <dbReference type="ARBA" id="ARBA00024910"/>
    </source>
</evidence>
<dbReference type="Proteomes" id="UP000501602">
    <property type="component" value="Chromosome"/>
</dbReference>
<keyword evidence="14" id="KW-1185">Reference proteome</keyword>
<evidence type="ECO:0000256" key="3">
    <source>
        <dbReference type="ARBA" id="ARBA00015195"/>
    </source>
</evidence>
<keyword evidence="6 12" id="KW-0175">Coiled coil</keyword>
<evidence type="ECO:0000256" key="7">
    <source>
        <dbReference type="ARBA" id="ARBA00023210"/>
    </source>
</evidence>
<gene>
    <name evidence="13" type="ORF">HER31_12645</name>
</gene>
<evidence type="ECO:0000256" key="2">
    <source>
        <dbReference type="ARBA" id="ARBA00010074"/>
    </source>
</evidence>
<dbReference type="InterPro" id="IPR042233">
    <property type="entry name" value="Cell_div_ZapA_N"/>
</dbReference>
<protein>
    <recommendedName>
        <fullName evidence="3">Cell division protein ZapA</fullName>
    </recommendedName>
    <alternativeName>
        <fullName evidence="11">Z ring-associated protein ZapA</fullName>
    </alternativeName>
</protein>
<dbReference type="GO" id="GO:0000917">
    <property type="term" value="P:division septum assembly"/>
    <property type="evidence" value="ECO:0007669"/>
    <property type="project" value="UniProtKB-KW"/>
</dbReference>
<dbReference type="Gene3D" id="3.30.160.880">
    <property type="entry name" value="Cell division protein ZapA protomer, N-terminal domain"/>
    <property type="match status" value="1"/>
</dbReference>
<evidence type="ECO:0000256" key="5">
    <source>
        <dbReference type="ARBA" id="ARBA00022618"/>
    </source>
</evidence>
<dbReference type="GO" id="GO:0000921">
    <property type="term" value="P:septin ring assembly"/>
    <property type="evidence" value="ECO:0007669"/>
    <property type="project" value="TreeGrafter"/>
</dbReference>
<evidence type="ECO:0000256" key="8">
    <source>
        <dbReference type="ARBA" id="ARBA00023306"/>
    </source>
</evidence>
<comment type="similarity">
    <text evidence="2">Belongs to the ZapA family. Type 1 subfamily.</text>
</comment>
<name>A0A6H1UGB2_9GAMM</name>
<reference evidence="13 14" key="1">
    <citation type="submission" date="2020-04" db="EMBL/GenBank/DDBJ databases">
        <title>Ferrimonas sp. S7 isolated from sea water.</title>
        <authorList>
            <person name="Bae S.S."/>
            <person name="Baek K."/>
        </authorList>
    </citation>
    <scope>NUCLEOTIDE SEQUENCE [LARGE SCALE GENOMIC DNA]</scope>
    <source>
        <strain evidence="13 14">S7</strain>
    </source>
</reference>
<dbReference type="InterPro" id="IPR036192">
    <property type="entry name" value="Cell_div_ZapA-like_sf"/>
</dbReference>
<dbReference type="PANTHER" id="PTHR34981">
    <property type="entry name" value="CELL DIVISION PROTEIN ZAPA"/>
    <property type="match status" value="1"/>
</dbReference>
<sequence length="109" mass="12556">MSTNTTDISVLGRNYTVTCPPEQREHLQQIAAELHLRFDQLKQRTGTTSMEHLAVMVALNLLHEQDQSQLEHAQRQMQMQKRLKALEASIEQRLGERITNPKKPVEPSQ</sequence>
<dbReference type="EMBL" id="CP051180">
    <property type="protein sequence ID" value="QIZ77669.1"/>
    <property type="molecule type" value="Genomic_DNA"/>
</dbReference>
<feature type="coiled-coil region" evidence="12">
    <location>
        <begin position="24"/>
        <end position="83"/>
    </location>
</feature>
<dbReference type="SUPFAM" id="SSF102829">
    <property type="entry name" value="Cell division protein ZapA-like"/>
    <property type="match status" value="1"/>
</dbReference>
<dbReference type="Pfam" id="PF05164">
    <property type="entry name" value="ZapA"/>
    <property type="match status" value="1"/>
</dbReference>
<evidence type="ECO:0000256" key="11">
    <source>
        <dbReference type="ARBA" id="ARBA00033158"/>
    </source>
</evidence>
<comment type="function">
    <text evidence="9">Activator of cell division through the inhibition of FtsZ GTPase activity, therefore promoting FtsZ assembly into bundles of protofilaments necessary for the formation of the division Z ring. It is recruited early at mid-cell but it is not essential for cell division.</text>
</comment>
<evidence type="ECO:0000313" key="13">
    <source>
        <dbReference type="EMBL" id="QIZ77669.1"/>
    </source>
</evidence>
<dbReference type="GO" id="GO:0005829">
    <property type="term" value="C:cytosol"/>
    <property type="evidence" value="ECO:0007669"/>
    <property type="project" value="TreeGrafter"/>
</dbReference>
<keyword evidence="5 13" id="KW-0132">Cell division</keyword>
<comment type="subcellular location">
    <subcellularLocation>
        <location evidence="1">Cytoplasm</location>
    </subcellularLocation>
</comment>